<keyword evidence="3" id="KW-1185">Reference proteome</keyword>
<dbReference type="RefSeq" id="XP_049182700.1">
    <property type="nucleotide sequence ID" value="XM_049323695.1"/>
</dbReference>
<reference evidence="2" key="1">
    <citation type="journal article" date="2022" name="DNA Res.">
        <title>Genome analysis of five recently described species of the CUG-Ser clade uncovers Candida theae as a new hybrid lineage with pathogenic potential in the Candida parapsilosis species complex.</title>
        <authorList>
            <person name="Mixao V."/>
            <person name="Del Olmo V."/>
            <person name="Hegedusova E."/>
            <person name="Saus E."/>
            <person name="Pryszcz L."/>
            <person name="Cillingova A."/>
            <person name="Nosek J."/>
            <person name="Gabaldon T."/>
        </authorList>
    </citation>
    <scope>NUCLEOTIDE SEQUENCE</scope>
    <source>
        <strain evidence="2">CBS 10844</strain>
    </source>
</reference>
<comment type="caution">
    <text evidence="2">The sequence shown here is derived from an EMBL/GenBank/DDBJ whole genome shotgun (WGS) entry which is preliminary data.</text>
</comment>
<protein>
    <submittedName>
        <fullName evidence="2">Uncharacterized protein</fullName>
    </submittedName>
</protein>
<dbReference type="EMBL" id="JAHUZD010000019">
    <property type="protein sequence ID" value="KAI3406955.2"/>
    <property type="molecule type" value="Genomic_DNA"/>
</dbReference>
<dbReference type="GeneID" id="73377865"/>
<organism evidence="2 3">
    <name type="scientific">Candida oxycetoniae</name>
    <dbReference type="NCBI Taxonomy" id="497107"/>
    <lineage>
        <taxon>Eukaryota</taxon>
        <taxon>Fungi</taxon>
        <taxon>Dikarya</taxon>
        <taxon>Ascomycota</taxon>
        <taxon>Saccharomycotina</taxon>
        <taxon>Pichiomycetes</taxon>
        <taxon>Debaryomycetaceae</taxon>
        <taxon>Candida/Lodderomyces clade</taxon>
        <taxon>Candida</taxon>
    </lineage>
</organism>
<dbReference type="Proteomes" id="UP001202479">
    <property type="component" value="Unassembled WGS sequence"/>
</dbReference>
<sequence>MSSTSSETPPPEPTEPALSTPHINSSSTAKNDAGSHEKKTTTTILDDANEIQRDLENLSAMLGRNSKEINDKVELALKKLNEMKRESSY</sequence>
<proteinExistence type="predicted"/>
<accession>A0AAI9X0F1</accession>
<name>A0AAI9X0F1_9ASCO</name>
<evidence type="ECO:0000313" key="2">
    <source>
        <dbReference type="EMBL" id="KAI3406955.2"/>
    </source>
</evidence>
<feature type="compositionally biased region" description="Polar residues" evidence="1">
    <location>
        <begin position="21"/>
        <end position="30"/>
    </location>
</feature>
<evidence type="ECO:0000256" key="1">
    <source>
        <dbReference type="SAM" id="MobiDB-lite"/>
    </source>
</evidence>
<feature type="region of interest" description="Disordered" evidence="1">
    <location>
        <begin position="1"/>
        <end position="47"/>
    </location>
</feature>
<gene>
    <name evidence="2" type="ORF">KGF56_000248</name>
</gene>
<dbReference type="AlphaFoldDB" id="A0AAI9X0F1"/>
<evidence type="ECO:0000313" key="3">
    <source>
        <dbReference type="Proteomes" id="UP001202479"/>
    </source>
</evidence>